<dbReference type="InterPro" id="IPR000515">
    <property type="entry name" value="MetI-like"/>
</dbReference>
<keyword evidence="5 7" id="KW-1133">Transmembrane helix</keyword>
<dbReference type="GO" id="GO:0005886">
    <property type="term" value="C:plasma membrane"/>
    <property type="evidence" value="ECO:0007669"/>
    <property type="project" value="UniProtKB-SubCell"/>
</dbReference>
<dbReference type="GO" id="GO:0055085">
    <property type="term" value="P:transmembrane transport"/>
    <property type="evidence" value="ECO:0007669"/>
    <property type="project" value="InterPro"/>
</dbReference>
<feature type="transmembrane region" description="Helical" evidence="7">
    <location>
        <begin position="195"/>
        <end position="217"/>
    </location>
</feature>
<accession>A0A176QAB0</accession>
<comment type="caution">
    <text evidence="9">The sequence shown here is derived from an EMBL/GenBank/DDBJ whole genome shotgun (WGS) entry which is preliminary data.</text>
</comment>
<evidence type="ECO:0000256" key="6">
    <source>
        <dbReference type="ARBA" id="ARBA00023136"/>
    </source>
</evidence>
<gene>
    <name evidence="9" type="ORF">AWH69_14040</name>
</gene>
<feature type="transmembrane region" description="Helical" evidence="7">
    <location>
        <begin position="102"/>
        <end position="122"/>
    </location>
</feature>
<evidence type="ECO:0000256" key="4">
    <source>
        <dbReference type="ARBA" id="ARBA00022692"/>
    </source>
</evidence>
<comment type="subcellular location">
    <subcellularLocation>
        <location evidence="1 7">Cell membrane</location>
        <topology evidence="1 7">Multi-pass membrane protein</topology>
    </subcellularLocation>
</comment>
<dbReference type="PANTHER" id="PTHR43227">
    <property type="entry name" value="BLL4140 PROTEIN"/>
    <property type="match status" value="1"/>
</dbReference>
<organism evidence="9 10">
    <name type="scientific">Janibacter melonis</name>
    <dbReference type="NCBI Taxonomy" id="262209"/>
    <lineage>
        <taxon>Bacteria</taxon>
        <taxon>Bacillati</taxon>
        <taxon>Actinomycetota</taxon>
        <taxon>Actinomycetes</taxon>
        <taxon>Micrococcales</taxon>
        <taxon>Intrasporangiaceae</taxon>
        <taxon>Janibacter</taxon>
    </lineage>
</organism>
<feature type="domain" description="ABC transmembrane type-1" evidence="8">
    <location>
        <begin position="98"/>
        <end position="319"/>
    </location>
</feature>
<dbReference type="InterPro" id="IPR050809">
    <property type="entry name" value="UgpAE/MalFG_permease"/>
</dbReference>
<keyword evidence="3" id="KW-1003">Cell membrane</keyword>
<reference evidence="9 10" key="1">
    <citation type="submission" date="2016-01" db="EMBL/GenBank/DDBJ databases">
        <title>Janibacter melonis strain CD11_4 genome sequencing and assembly.</title>
        <authorList>
            <person name="Nair G.R."/>
            <person name="Kaur G."/>
            <person name="Chander A.M."/>
            <person name="Mayilraj S."/>
        </authorList>
    </citation>
    <scope>NUCLEOTIDE SEQUENCE [LARGE SCALE GENOMIC DNA]</scope>
    <source>
        <strain evidence="9 10">CD11-4</strain>
    </source>
</reference>
<protein>
    <submittedName>
        <fullName evidence="9">ABC transporter permease</fullName>
    </submittedName>
</protein>
<dbReference type="CDD" id="cd06261">
    <property type="entry name" value="TM_PBP2"/>
    <property type="match status" value="1"/>
</dbReference>
<dbReference type="Pfam" id="PF00528">
    <property type="entry name" value="BPD_transp_1"/>
    <property type="match status" value="1"/>
</dbReference>
<dbReference type="Proteomes" id="UP000076976">
    <property type="component" value="Unassembled WGS sequence"/>
</dbReference>
<keyword evidence="2 7" id="KW-0813">Transport</keyword>
<keyword evidence="4 7" id="KW-0812">Transmembrane</keyword>
<dbReference type="InterPro" id="IPR035906">
    <property type="entry name" value="MetI-like_sf"/>
</dbReference>
<evidence type="ECO:0000256" key="5">
    <source>
        <dbReference type="ARBA" id="ARBA00022989"/>
    </source>
</evidence>
<name>A0A176QAB0_9MICO</name>
<comment type="similarity">
    <text evidence="7">Belongs to the binding-protein-dependent transport system permease family.</text>
</comment>
<evidence type="ECO:0000256" key="3">
    <source>
        <dbReference type="ARBA" id="ARBA00022475"/>
    </source>
</evidence>
<sequence length="325" mass="34973">MLVGLAVFGAVFLGILLLASVFKGRVGERVQAAAFVGPTLLFIAIGLIYPAILTIRRSFYNGKFFDINFGGYTSSKPEFVGFENFAKLWTTPGLPEVIRNTFLWVILVPLVATAFGLLYAVLVDRARGEAVAKALIFMPMAISMVGATLIWKFVYSYNGGGDTQIGLINAILNAVGLPMVDFLRAPDGAIPTNTLALIVIMIWIQAGFAMTILSAAIKGIPDDIIEAAKMDGVSGVKLFRFITLPSIRPSIVVVLTTISIATLKAFDIVQATDGGTQGNSVLANEFYRRSFVTQEPGLGAAIALVIFLLVMPIIIFNVIQMRKDA</sequence>
<proteinExistence type="inferred from homology"/>
<dbReference type="PROSITE" id="PS50928">
    <property type="entry name" value="ABC_TM1"/>
    <property type="match status" value="1"/>
</dbReference>
<evidence type="ECO:0000313" key="9">
    <source>
        <dbReference type="EMBL" id="OAB86593.1"/>
    </source>
</evidence>
<dbReference type="SUPFAM" id="SSF161098">
    <property type="entry name" value="MetI-like"/>
    <property type="match status" value="1"/>
</dbReference>
<feature type="transmembrane region" description="Helical" evidence="7">
    <location>
        <begin position="298"/>
        <end position="319"/>
    </location>
</feature>
<evidence type="ECO:0000256" key="7">
    <source>
        <dbReference type="RuleBase" id="RU363032"/>
    </source>
</evidence>
<dbReference type="PANTHER" id="PTHR43227:SF8">
    <property type="entry name" value="DIACETYLCHITOBIOSE UPTAKE SYSTEM PERMEASE PROTEIN DASB"/>
    <property type="match status" value="1"/>
</dbReference>
<evidence type="ECO:0000313" key="10">
    <source>
        <dbReference type="Proteomes" id="UP000076976"/>
    </source>
</evidence>
<dbReference type="Gene3D" id="1.10.3720.10">
    <property type="entry name" value="MetI-like"/>
    <property type="match status" value="1"/>
</dbReference>
<feature type="transmembrane region" description="Helical" evidence="7">
    <location>
        <begin position="33"/>
        <end position="55"/>
    </location>
</feature>
<keyword evidence="10" id="KW-1185">Reference proteome</keyword>
<feature type="transmembrane region" description="Helical" evidence="7">
    <location>
        <begin position="134"/>
        <end position="154"/>
    </location>
</feature>
<evidence type="ECO:0000259" key="8">
    <source>
        <dbReference type="PROSITE" id="PS50928"/>
    </source>
</evidence>
<keyword evidence="6 7" id="KW-0472">Membrane</keyword>
<dbReference type="STRING" id="262209.AWH69_14040"/>
<feature type="transmembrane region" description="Helical" evidence="7">
    <location>
        <begin position="238"/>
        <end position="261"/>
    </location>
</feature>
<evidence type="ECO:0000256" key="1">
    <source>
        <dbReference type="ARBA" id="ARBA00004651"/>
    </source>
</evidence>
<evidence type="ECO:0000256" key="2">
    <source>
        <dbReference type="ARBA" id="ARBA00022448"/>
    </source>
</evidence>
<dbReference type="EMBL" id="LQZG01000004">
    <property type="protein sequence ID" value="OAB86593.1"/>
    <property type="molecule type" value="Genomic_DNA"/>
</dbReference>
<dbReference type="AlphaFoldDB" id="A0A176QAB0"/>